<accession>X1H8P4</accession>
<proteinExistence type="predicted"/>
<protein>
    <submittedName>
        <fullName evidence="1">Uncharacterized protein</fullName>
    </submittedName>
</protein>
<dbReference type="EMBL" id="BARU01023187">
    <property type="protein sequence ID" value="GAH50219.1"/>
    <property type="molecule type" value="Genomic_DNA"/>
</dbReference>
<comment type="caution">
    <text evidence="1">The sequence shown here is derived from an EMBL/GenBank/DDBJ whole genome shotgun (WGS) entry which is preliminary data.</text>
</comment>
<gene>
    <name evidence="1" type="ORF">S03H2_37663</name>
</gene>
<reference evidence="1" key="1">
    <citation type="journal article" date="2014" name="Front. Microbiol.">
        <title>High frequency of phylogenetically diverse reductive dehalogenase-homologous genes in deep subseafloor sedimentary metagenomes.</title>
        <authorList>
            <person name="Kawai M."/>
            <person name="Futagami T."/>
            <person name="Toyoda A."/>
            <person name="Takaki Y."/>
            <person name="Nishi S."/>
            <person name="Hori S."/>
            <person name="Arai W."/>
            <person name="Tsubouchi T."/>
            <person name="Morono Y."/>
            <person name="Uchiyama I."/>
            <person name="Ito T."/>
            <person name="Fujiyama A."/>
            <person name="Inagaki F."/>
            <person name="Takami H."/>
        </authorList>
    </citation>
    <scope>NUCLEOTIDE SEQUENCE</scope>
    <source>
        <strain evidence="1">Expedition CK06-06</strain>
    </source>
</reference>
<dbReference type="AlphaFoldDB" id="X1H8P4"/>
<evidence type="ECO:0000313" key="1">
    <source>
        <dbReference type="EMBL" id="GAH50219.1"/>
    </source>
</evidence>
<name>X1H8P4_9ZZZZ</name>
<sequence>MKKEFLTFLFIFAMAVLFVFPLSLYHPASALELANEENEKYAIQINELGCELMDYEIHVDLWHLSITGNYTVTLNNSGDTDVSIRWNVDGTHEEIIIPANTVKKYGVNFYFRLLSRDFSYEYEEIY</sequence>
<organism evidence="1">
    <name type="scientific">marine sediment metagenome</name>
    <dbReference type="NCBI Taxonomy" id="412755"/>
    <lineage>
        <taxon>unclassified sequences</taxon>
        <taxon>metagenomes</taxon>
        <taxon>ecological metagenomes</taxon>
    </lineage>
</organism>